<organism evidence="2">
    <name type="scientific">Corethron hystrix</name>
    <dbReference type="NCBI Taxonomy" id="216773"/>
    <lineage>
        <taxon>Eukaryota</taxon>
        <taxon>Sar</taxon>
        <taxon>Stramenopiles</taxon>
        <taxon>Ochrophyta</taxon>
        <taxon>Bacillariophyta</taxon>
        <taxon>Coscinodiscophyceae</taxon>
        <taxon>Corethrophycidae</taxon>
        <taxon>Corethrales</taxon>
        <taxon>Corethraceae</taxon>
        <taxon>Corethron</taxon>
    </lineage>
</organism>
<evidence type="ECO:0000313" key="2">
    <source>
        <dbReference type="EMBL" id="CAD8878345.1"/>
    </source>
</evidence>
<accession>A0A7S1B8P4</accession>
<reference evidence="2" key="1">
    <citation type="submission" date="2021-01" db="EMBL/GenBank/DDBJ databases">
        <authorList>
            <person name="Corre E."/>
            <person name="Pelletier E."/>
            <person name="Niang G."/>
            <person name="Scheremetjew M."/>
            <person name="Finn R."/>
            <person name="Kale V."/>
            <person name="Holt S."/>
            <person name="Cochrane G."/>
            <person name="Meng A."/>
            <person name="Brown T."/>
            <person name="Cohen L."/>
        </authorList>
    </citation>
    <scope>NUCLEOTIDE SEQUENCE</scope>
    <source>
        <strain evidence="2">308</strain>
    </source>
</reference>
<feature type="compositionally biased region" description="Polar residues" evidence="1">
    <location>
        <begin position="15"/>
        <end position="28"/>
    </location>
</feature>
<feature type="compositionally biased region" description="Low complexity" evidence="1">
    <location>
        <begin position="192"/>
        <end position="202"/>
    </location>
</feature>
<evidence type="ECO:0000256" key="1">
    <source>
        <dbReference type="SAM" id="MobiDB-lite"/>
    </source>
</evidence>
<feature type="region of interest" description="Disordered" evidence="1">
    <location>
        <begin position="190"/>
        <end position="298"/>
    </location>
</feature>
<name>A0A7S1B8P4_9STRA</name>
<gene>
    <name evidence="2" type="ORF">CHYS00102_LOCUS5529</name>
</gene>
<feature type="compositionally biased region" description="Basic residues" evidence="1">
    <location>
        <begin position="203"/>
        <end position="212"/>
    </location>
</feature>
<dbReference type="AlphaFoldDB" id="A0A7S1B8P4"/>
<feature type="compositionally biased region" description="Basic residues" evidence="1">
    <location>
        <begin position="89"/>
        <end position="99"/>
    </location>
</feature>
<protein>
    <submittedName>
        <fullName evidence="2">Uncharacterized protein</fullName>
    </submittedName>
</protein>
<dbReference type="EMBL" id="HBFR01007653">
    <property type="protein sequence ID" value="CAD8878345.1"/>
    <property type="molecule type" value="Transcribed_RNA"/>
</dbReference>
<feature type="region of interest" description="Disordered" evidence="1">
    <location>
        <begin position="1"/>
        <end position="143"/>
    </location>
</feature>
<proteinExistence type="predicted"/>
<sequence length="298" mass="32572">MKLFGRNMKAKRSADASNIDQLPPSTSEIHGEPPQSLVPSYFDNGKLASSSIARQDGAQECPKKAATAPPTDDGIRKWAAADPASLTSRQRRLVKRYASRRANEDDDALSLPAATTGDATPSGPADADDPAFTPRKGPRLAVPTAGVTENCACVGVLSPGTGVADGTYAVEPNLEGLNAKQRRRAMRLRMYGKAPASPPSKVAVKKKGKKRGKVDPSALTPEEAGRREKQRRIQRETAESRARAAEEGLKEGKQYAHPLNSERRRANRRKRKMAEEKRVSNRSQQNKEGFMMRKKSRF</sequence>
<feature type="compositionally biased region" description="Basic and acidic residues" evidence="1">
    <location>
        <begin position="223"/>
        <end position="264"/>
    </location>
</feature>